<dbReference type="PROSITE" id="PS00141">
    <property type="entry name" value="ASP_PROTEASE"/>
    <property type="match status" value="1"/>
</dbReference>
<dbReference type="PROSITE" id="PS51767">
    <property type="entry name" value="PEPTIDASE_A1"/>
    <property type="match status" value="1"/>
</dbReference>
<accession>A0A9P6M3Z4</accession>
<comment type="similarity">
    <text evidence="1 5">Belongs to the peptidase A1 family.</text>
</comment>
<evidence type="ECO:0000256" key="4">
    <source>
        <dbReference type="PIRSR" id="PIRSR601461-2"/>
    </source>
</evidence>
<dbReference type="PANTHER" id="PTHR47966:SF51">
    <property type="entry name" value="BETA-SITE APP-CLEAVING ENZYME, ISOFORM A-RELATED"/>
    <property type="match status" value="1"/>
</dbReference>
<dbReference type="AlphaFoldDB" id="A0A9P6M3Z4"/>
<dbReference type="EMBL" id="JAAAHY010000357">
    <property type="protein sequence ID" value="KAF9964493.1"/>
    <property type="molecule type" value="Genomic_DNA"/>
</dbReference>
<dbReference type="InterPro" id="IPR001969">
    <property type="entry name" value="Aspartic_peptidase_AS"/>
</dbReference>
<keyword evidence="10" id="KW-1185">Reference proteome</keyword>
<dbReference type="Proteomes" id="UP000738359">
    <property type="component" value="Unassembled WGS sequence"/>
</dbReference>
<keyword evidence="4" id="KW-1015">Disulfide bond</keyword>
<dbReference type="PANTHER" id="PTHR47966">
    <property type="entry name" value="BETA-SITE APP-CLEAVING ENZYME, ISOFORM A-RELATED"/>
    <property type="match status" value="1"/>
</dbReference>
<dbReference type="PRINTS" id="PR00792">
    <property type="entry name" value="PEPSIN"/>
</dbReference>
<name>A0A9P6M3Z4_MORAP</name>
<evidence type="ECO:0000256" key="5">
    <source>
        <dbReference type="RuleBase" id="RU000454"/>
    </source>
</evidence>
<keyword evidence="7" id="KW-0732">Signal</keyword>
<dbReference type="InterPro" id="IPR033121">
    <property type="entry name" value="PEPTIDASE_A1"/>
</dbReference>
<evidence type="ECO:0000313" key="9">
    <source>
        <dbReference type="EMBL" id="KAF9964493.1"/>
    </source>
</evidence>
<evidence type="ECO:0000256" key="3">
    <source>
        <dbReference type="PIRSR" id="PIRSR601461-1"/>
    </source>
</evidence>
<organism evidence="9 10">
    <name type="scientific">Mortierella alpina</name>
    <name type="common">Oleaginous fungus</name>
    <name type="synonym">Mortierella renispora</name>
    <dbReference type="NCBI Taxonomy" id="64518"/>
    <lineage>
        <taxon>Eukaryota</taxon>
        <taxon>Fungi</taxon>
        <taxon>Fungi incertae sedis</taxon>
        <taxon>Mucoromycota</taxon>
        <taxon>Mortierellomycotina</taxon>
        <taxon>Mortierellomycetes</taxon>
        <taxon>Mortierellales</taxon>
        <taxon>Mortierellaceae</taxon>
        <taxon>Mortierella</taxon>
    </lineage>
</organism>
<keyword evidence="5" id="KW-0645">Protease</keyword>
<evidence type="ECO:0000256" key="7">
    <source>
        <dbReference type="SAM" id="SignalP"/>
    </source>
</evidence>
<feature type="domain" description="Peptidase A1" evidence="8">
    <location>
        <begin position="99"/>
        <end position="415"/>
    </location>
</feature>
<dbReference type="Pfam" id="PF00026">
    <property type="entry name" value="Asp"/>
    <property type="match status" value="1"/>
</dbReference>
<proteinExistence type="inferred from homology"/>
<feature type="disulfide bond" evidence="4">
    <location>
        <begin position="130"/>
        <end position="135"/>
    </location>
</feature>
<feature type="chain" id="PRO_5040284670" description="Peptidase A1 domain-containing protein" evidence="7">
    <location>
        <begin position="49"/>
        <end position="475"/>
    </location>
</feature>
<evidence type="ECO:0000256" key="6">
    <source>
        <dbReference type="SAM" id="MobiDB-lite"/>
    </source>
</evidence>
<keyword evidence="5" id="KW-0378">Hydrolase</keyword>
<comment type="caution">
    <text evidence="9">The sequence shown here is derived from an EMBL/GenBank/DDBJ whole genome shotgun (WGS) entry which is preliminary data.</text>
</comment>
<feature type="compositionally biased region" description="Low complexity" evidence="6">
    <location>
        <begin position="12"/>
        <end position="24"/>
    </location>
</feature>
<evidence type="ECO:0000259" key="8">
    <source>
        <dbReference type="PROSITE" id="PS51767"/>
    </source>
</evidence>
<dbReference type="InterPro" id="IPR034164">
    <property type="entry name" value="Pepsin-like_dom"/>
</dbReference>
<reference evidence="9" key="1">
    <citation type="journal article" date="2020" name="Fungal Divers.">
        <title>Resolving the Mortierellaceae phylogeny through synthesis of multi-gene phylogenetics and phylogenomics.</title>
        <authorList>
            <person name="Vandepol N."/>
            <person name="Liber J."/>
            <person name="Desiro A."/>
            <person name="Na H."/>
            <person name="Kennedy M."/>
            <person name="Barry K."/>
            <person name="Grigoriev I.V."/>
            <person name="Miller A.N."/>
            <person name="O'Donnell K."/>
            <person name="Stajich J.E."/>
            <person name="Bonito G."/>
        </authorList>
    </citation>
    <scope>NUCLEOTIDE SEQUENCE</scope>
    <source>
        <strain evidence="9">CK1249</strain>
    </source>
</reference>
<keyword evidence="2 5" id="KW-0064">Aspartyl protease</keyword>
<protein>
    <recommendedName>
        <fullName evidence="8">Peptidase A1 domain-containing protein</fullName>
    </recommendedName>
</protein>
<dbReference type="InterPro" id="IPR021109">
    <property type="entry name" value="Peptidase_aspartic_dom_sf"/>
</dbReference>
<feature type="signal peptide" evidence="7">
    <location>
        <begin position="1"/>
        <end position="48"/>
    </location>
</feature>
<sequence>MWHSDPIKRSGRSSASSTTLRSRPQSTNSFSFLLLLTIITLLFSSSSTSTTHAATYEVQVHRPTTQTTTSKGLGGNAGHLFQSKYLGNTILTNARNLGYTGTIVLGTPPQSFQVVFDTGSDMIVITSDQCQGTHCKDMPHYTCNSCTKTPYSYNITYGDGTWGAGPIVADTVAIGGLVIHNQQILDVTRSALDLSSYGAGVAGLVGLMPNSPVLNAVPPLANIYKEKLLDMNVFSVYLSPSLKSRQGGSFLFGGIDNTKFTGTLNQVPISAGVGTAKGMWYIDADGAFSGSIPVPGYSKAPWLFDTGTSFIAVPTAFADAFHRGVPGASYSTADQVYYVPCSGNTTFGISFNGIKYEVPYLDYVATAGSHSGAPVCVSLIMPLGNYEMYILGDPFLRQVYAVYDFTAGASRIGIAPINVTSNSLGDEGLSGDPVPGGAVITPISSNGASERREQSIRWSTLAAAVVASLLLSTFV</sequence>
<evidence type="ECO:0000313" key="10">
    <source>
        <dbReference type="Proteomes" id="UP000738359"/>
    </source>
</evidence>
<dbReference type="InterPro" id="IPR001461">
    <property type="entry name" value="Aspartic_peptidase_A1"/>
</dbReference>
<feature type="region of interest" description="Disordered" evidence="6">
    <location>
        <begin position="1"/>
        <end position="24"/>
    </location>
</feature>
<dbReference type="CDD" id="cd05471">
    <property type="entry name" value="pepsin_like"/>
    <property type="match status" value="1"/>
</dbReference>
<feature type="active site" evidence="3">
    <location>
        <position position="117"/>
    </location>
</feature>
<dbReference type="GO" id="GO:0006508">
    <property type="term" value="P:proteolysis"/>
    <property type="evidence" value="ECO:0007669"/>
    <property type="project" value="UniProtKB-KW"/>
</dbReference>
<feature type="active site" evidence="3">
    <location>
        <position position="305"/>
    </location>
</feature>
<evidence type="ECO:0000256" key="2">
    <source>
        <dbReference type="ARBA" id="ARBA00022750"/>
    </source>
</evidence>
<dbReference type="GO" id="GO:0004190">
    <property type="term" value="F:aspartic-type endopeptidase activity"/>
    <property type="evidence" value="ECO:0007669"/>
    <property type="project" value="UniProtKB-KW"/>
</dbReference>
<dbReference type="Gene3D" id="2.40.70.10">
    <property type="entry name" value="Acid Proteases"/>
    <property type="match status" value="2"/>
</dbReference>
<gene>
    <name evidence="9" type="ORF">BGZ70_006375</name>
</gene>
<dbReference type="SUPFAM" id="SSF50630">
    <property type="entry name" value="Acid proteases"/>
    <property type="match status" value="1"/>
</dbReference>
<evidence type="ECO:0000256" key="1">
    <source>
        <dbReference type="ARBA" id="ARBA00007447"/>
    </source>
</evidence>
<dbReference type="OrthoDB" id="15189at2759"/>